<keyword evidence="3" id="KW-1185">Reference proteome</keyword>
<dbReference type="EMBL" id="JWZT01004658">
    <property type="protein sequence ID" value="KII63567.1"/>
    <property type="molecule type" value="Genomic_DNA"/>
</dbReference>
<dbReference type="AlphaFoldDB" id="A0A0C2J3C8"/>
<gene>
    <name evidence="2" type="ORF">RF11_16376</name>
</gene>
<feature type="compositionally biased region" description="Basic and acidic residues" evidence="1">
    <location>
        <begin position="117"/>
        <end position="130"/>
    </location>
</feature>
<comment type="caution">
    <text evidence="2">The sequence shown here is derived from an EMBL/GenBank/DDBJ whole genome shotgun (WGS) entry which is preliminary data.</text>
</comment>
<proteinExistence type="predicted"/>
<evidence type="ECO:0000313" key="2">
    <source>
        <dbReference type="EMBL" id="KII63567.1"/>
    </source>
</evidence>
<feature type="compositionally biased region" description="Basic residues" evidence="1">
    <location>
        <begin position="142"/>
        <end position="155"/>
    </location>
</feature>
<sequence length="155" mass="18636">MQIRSLVDTFHPADKPKTNDYPVLPSKYSFVKLNCLCYFKNQNLKEERSPRWLSALILKIIGNRHVLLKLRNLNLIKRHVEQLRPRYQTNDSEFMLYVPYTKQEDYQTAPRPVQNNTDERSIPRRSERIRGPPKRFQPAPWRRPKLKKRGVMYKS</sequence>
<reference evidence="2 3" key="1">
    <citation type="journal article" date="2014" name="Genome Biol. Evol.">
        <title>The genome of the myxosporean Thelohanellus kitauei shows adaptations to nutrient acquisition within its fish host.</title>
        <authorList>
            <person name="Yang Y."/>
            <person name="Xiong J."/>
            <person name="Zhou Z."/>
            <person name="Huo F."/>
            <person name="Miao W."/>
            <person name="Ran C."/>
            <person name="Liu Y."/>
            <person name="Zhang J."/>
            <person name="Feng J."/>
            <person name="Wang M."/>
            <person name="Wang M."/>
            <person name="Wang L."/>
            <person name="Yao B."/>
        </authorList>
    </citation>
    <scope>NUCLEOTIDE SEQUENCE [LARGE SCALE GENOMIC DNA]</scope>
    <source>
        <strain evidence="2">Wuqing</strain>
    </source>
</reference>
<organism evidence="2 3">
    <name type="scientific">Thelohanellus kitauei</name>
    <name type="common">Myxosporean</name>
    <dbReference type="NCBI Taxonomy" id="669202"/>
    <lineage>
        <taxon>Eukaryota</taxon>
        <taxon>Metazoa</taxon>
        <taxon>Cnidaria</taxon>
        <taxon>Myxozoa</taxon>
        <taxon>Myxosporea</taxon>
        <taxon>Bivalvulida</taxon>
        <taxon>Platysporina</taxon>
        <taxon>Myxobolidae</taxon>
        <taxon>Thelohanellus</taxon>
    </lineage>
</organism>
<evidence type="ECO:0000313" key="3">
    <source>
        <dbReference type="Proteomes" id="UP000031668"/>
    </source>
</evidence>
<evidence type="ECO:0000256" key="1">
    <source>
        <dbReference type="SAM" id="MobiDB-lite"/>
    </source>
</evidence>
<accession>A0A0C2J3C8</accession>
<feature type="region of interest" description="Disordered" evidence="1">
    <location>
        <begin position="105"/>
        <end position="155"/>
    </location>
</feature>
<name>A0A0C2J3C8_THEKT</name>
<dbReference type="Proteomes" id="UP000031668">
    <property type="component" value="Unassembled WGS sequence"/>
</dbReference>
<protein>
    <submittedName>
        <fullName evidence="2">Uncharacterized protein</fullName>
    </submittedName>
</protein>